<dbReference type="EMBL" id="JABEPP010000001">
    <property type="protein sequence ID" value="NNM71664.1"/>
    <property type="molecule type" value="Genomic_DNA"/>
</dbReference>
<dbReference type="Pfam" id="PF01263">
    <property type="entry name" value="Aldose_epim"/>
    <property type="match status" value="1"/>
</dbReference>
<dbReference type="Proteomes" id="UP000564885">
    <property type="component" value="Unassembled WGS sequence"/>
</dbReference>
<dbReference type="InterPro" id="IPR011013">
    <property type="entry name" value="Gal_mutarotase_sf_dom"/>
</dbReference>
<gene>
    <name evidence="1" type="ORF">HJG44_04530</name>
</gene>
<dbReference type="GO" id="GO:0030246">
    <property type="term" value="F:carbohydrate binding"/>
    <property type="evidence" value="ECO:0007669"/>
    <property type="project" value="InterPro"/>
</dbReference>
<dbReference type="InterPro" id="IPR037481">
    <property type="entry name" value="LacX"/>
</dbReference>
<reference evidence="1 2" key="1">
    <citation type="submission" date="2020-04" db="EMBL/GenBank/DDBJ databases">
        <title>Enterovirga sp. isolate from soil.</title>
        <authorList>
            <person name="Chea S."/>
            <person name="Kim D.-U."/>
        </authorList>
    </citation>
    <scope>NUCLEOTIDE SEQUENCE [LARGE SCALE GENOMIC DNA]</scope>
    <source>
        <strain evidence="1 2">DB1703</strain>
    </source>
</reference>
<evidence type="ECO:0000313" key="1">
    <source>
        <dbReference type="EMBL" id="NNM71664.1"/>
    </source>
</evidence>
<comment type="caution">
    <text evidence="1">The sequence shown here is derived from an EMBL/GenBank/DDBJ whole genome shotgun (WGS) entry which is preliminary data.</text>
</comment>
<dbReference type="SUPFAM" id="SSF74650">
    <property type="entry name" value="Galactose mutarotase-like"/>
    <property type="match status" value="1"/>
</dbReference>
<dbReference type="AlphaFoldDB" id="A0A849I224"/>
<dbReference type="PANTHER" id="PTHR11122">
    <property type="entry name" value="APOSPORY-ASSOCIATED PROTEIN C-RELATED"/>
    <property type="match status" value="1"/>
</dbReference>
<dbReference type="PANTHER" id="PTHR11122:SF13">
    <property type="entry name" value="GLUCOSE-6-PHOSPHATE 1-EPIMERASE"/>
    <property type="match status" value="1"/>
</dbReference>
<sequence length="300" mass="33566">MPEWNRTRTAAELIHLAAGDTTTAIALRGAESVSWQVDWRELLWRGDPQHWEFHAPILFPRVGASSGGVVQVADEFFPMPQHGFARRAAFRLIEQNGASARLRLCDSEATREHYPFEFELDACYRLGPDSLRLGLEVTNTGDRDLPYAIGFHPAFPWPLSGTGKGGHRVVFEAEESDLVPEVAAGGLLARRSRRVPMNGRKLPLSPELFAEAMVFLDAKSRWMRFEAPDGAAILMQTEGFPHLAVWSRPTAPFLSLECWSGHADWEDASGQLGERASMTNLRPRQTGRHAVTLRWERGRG</sequence>
<proteinExistence type="predicted"/>
<dbReference type="GO" id="GO:0005975">
    <property type="term" value="P:carbohydrate metabolic process"/>
    <property type="evidence" value="ECO:0007669"/>
    <property type="project" value="InterPro"/>
</dbReference>
<dbReference type="Gene3D" id="2.70.98.10">
    <property type="match status" value="1"/>
</dbReference>
<dbReference type="InterPro" id="IPR008183">
    <property type="entry name" value="Aldose_1/G6P_1-epimerase"/>
</dbReference>
<dbReference type="GO" id="GO:0016853">
    <property type="term" value="F:isomerase activity"/>
    <property type="evidence" value="ECO:0007669"/>
    <property type="project" value="InterPro"/>
</dbReference>
<dbReference type="CDD" id="cd09024">
    <property type="entry name" value="Aldose_epim_lacX"/>
    <property type="match status" value="1"/>
</dbReference>
<organism evidence="1 2">
    <name type="scientific">Enterovirga aerilata</name>
    <dbReference type="NCBI Taxonomy" id="2730920"/>
    <lineage>
        <taxon>Bacteria</taxon>
        <taxon>Pseudomonadati</taxon>
        <taxon>Pseudomonadota</taxon>
        <taxon>Alphaproteobacteria</taxon>
        <taxon>Hyphomicrobiales</taxon>
        <taxon>Methylobacteriaceae</taxon>
        <taxon>Enterovirga</taxon>
    </lineage>
</organism>
<keyword evidence="2" id="KW-1185">Reference proteome</keyword>
<evidence type="ECO:0000313" key="2">
    <source>
        <dbReference type="Proteomes" id="UP000564885"/>
    </source>
</evidence>
<dbReference type="InterPro" id="IPR014718">
    <property type="entry name" value="GH-type_carb-bd"/>
</dbReference>
<name>A0A849I224_9HYPH</name>
<protein>
    <submittedName>
        <fullName evidence="1">Aldose 1-epimerase family protein</fullName>
    </submittedName>
</protein>
<dbReference type="RefSeq" id="WP_171217097.1">
    <property type="nucleotide sequence ID" value="NZ_JABEPP010000001.1"/>
</dbReference>
<accession>A0A849I224</accession>